<evidence type="ECO:0000313" key="5">
    <source>
        <dbReference type="Proteomes" id="UP000266188"/>
    </source>
</evidence>
<comment type="pathway">
    <text evidence="2">Porphyrin-containing compound metabolism.</text>
</comment>
<dbReference type="Proteomes" id="UP000266188">
    <property type="component" value="Unassembled WGS sequence"/>
</dbReference>
<name>A0A3A2ZHS3_9EURO</name>
<evidence type="ECO:0000256" key="2">
    <source>
        <dbReference type="ARBA" id="ARBA00023444"/>
    </source>
</evidence>
<evidence type="ECO:0000313" key="4">
    <source>
        <dbReference type="EMBL" id="RJE18874.1"/>
    </source>
</evidence>
<dbReference type="EC" id="6.6.1.1" evidence="1"/>
<dbReference type="Gene3D" id="1.10.8.80">
    <property type="entry name" value="Magnesium chelatase subunit I, C-Terminal domain"/>
    <property type="match status" value="1"/>
</dbReference>
<comment type="caution">
    <text evidence="4">The sequence shown here is derived from an EMBL/GenBank/DDBJ whole genome shotgun (WGS) entry which is preliminary data.</text>
</comment>
<organism evidence="4 5">
    <name type="scientific">Aspergillus sclerotialis</name>
    <dbReference type="NCBI Taxonomy" id="2070753"/>
    <lineage>
        <taxon>Eukaryota</taxon>
        <taxon>Fungi</taxon>
        <taxon>Dikarya</taxon>
        <taxon>Ascomycota</taxon>
        <taxon>Pezizomycotina</taxon>
        <taxon>Eurotiomycetes</taxon>
        <taxon>Eurotiomycetidae</taxon>
        <taxon>Eurotiales</taxon>
        <taxon>Aspergillaceae</taxon>
        <taxon>Aspergillus</taxon>
        <taxon>Aspergillus subgen. Polypaecilum</taxon>
    </lineage>
</organism>
<dbReference type="GO" id="GO:0016851">
    <property type="term" value="F:magnesium chelatase activity"/>
    <property type="evidence" value="ECO:0007669"/>
    <property type="project" value="UniProtKB-EC"/>
</dbReference>
<dbReference type="OrthoDB" id="5582146at2759"/>
<evidence type="ECO:0000259" key="3">
    <source>
        <dbReference type="Pfam" id="PF17863"/>
    </source>
</evidence>
<feature type="domain" description="ChlI/MoxR AAA lid" evidence="3">
    <location>
        <begin position="256"/>
        <end position="315"/>
    </location>
</feature>
<gene>
    <name evidence="4" type="ORF">PHISCL_08790</name>
</gene>
<evidence type="ECO:0000256" key="1">
    <source>
        <dbReference type="ARBA" id="ARBA00012825"/>
    </source>
</evidence>
<dbReference type="InterPro" id="IPR041628">
    <property type="entry name" value="ChlI/MoxR_AAA_lid"/>
</dbReference>
<dbReference type="Pfam" id="PF17863">
    <property type="entry name" value="AAA_lid_2"/>
    <property type="match status" value="1"/>
</dbReference>
<proteinExistence type="predicted"/>
<dbReference type="InterPro" id="IPR052041">
    <property type="entry name" value="Nucleic_acid_metab_PIN/TRAM"/>
</dbReference>
<accession>A0A3A2ZHS3</accession>
<dbReference type="EMBL" id="MVGC01000480">
    <property type="protein sequence ID" value="RJE18874.1"/>
    <property type="molecule type" value="Genomic_DNA"/>
</dbReference>
<keyword evidence="5" id="KW-1185">Reference proteome</keyword>
<dbReference type="PANTHER" id="PTHR11603">
    <property type="entry name" value="AAA FAMILY ATPASE"/>
    <property type="match status" value="1"/>
</dbReference>
<dbReference type="PANTHER" id="PTHR11603:SF132">
    <property type="entry name" value="C2H2-TYPE DOMAIN-CONTAINING PROTEIN"/>
    <property type="match status" value="1"/>
</dbReference>
<sequence>MEPLSIADLAPELSSLEVALLLSLGAHEHCLIETTEDAINDVAKELALISSNTFDLSYTILNCSPATSLDSFYKEILDTRSHPPLTPPPTDSLIDLSRFQTAQESINRNGSSDQTTLNVVIAKNFNHVNDYIQLQTLELIRSRKLTTQSISLTTPEQFLFISVVARNSDQLHPRLNPHLNDHLFISHFHDPNDGFAYLEEGNDWLSDGQSGSSIVHKKKYPKVNAEALASFSNETKSININAEVSRYIQDIVMFLRLNRAVAGGITSKANGHFQKFSRLLAPLHGLDFLTPSLVKLAARKVFRHRIILAKPEDDRSLQYGSDIKAVARVLKHVTPDSILDEVLELEVPL</sequence>
<reference evidence="5" key="1">
    <citation type="submission" date="2017-02" db="EMBL/GenBank/DDBJ databases">
        <authorList>
            <person name="Tafer H."/>
            <person name="Lopandic K."/>
        </authorList>
    </citation>
    <scope>NUCLEOTIDE SEQUENCE [LARGE SCALE GENOMIC DNA]</scope>
    <source>
        <strain evidence="5">CBS 366.77</strain>
    </source>
</reference>
<dbReference type="AlphaFoldDB" id="A0A3A2ZHS3"/>
<protein>
    <recommendedName>
        <fullName evidence="1">magnesium chelatase</fullName>
        <ecNumber evidence="1">6.6.1.1</ecNumber>
    </recommendedName>
</protein>